<dbReference type="PROSITE" id="PS50011">
    <property type="entry name" value="PROTEIN_KINASE_DOM"/>
    <property type="match status" value="1"/>
</dbReference>
<dbReference type="PANTHER" id="PTHR17583:SF0">
    <property type="entry name" value="PHOSPHOINOSITIDE 3-KINASE REGULATORY SUBUNIT 4"/>
    <property type="match status" value="1"/>
</dbReference>
<feature type="domain" description="Protein kinase" evidence="2">
    <location>
        <begin position="1"/>
        <end position="297"/>
    </location>
</feature>
<dbReference type="GO" id="GO:0016236">
    <property type="term" value="P:macroautophagy"/>
    <property type="evidence" value="ECO:0007669"/>
    <property type="project" value="InterPro"/>
</dbReference>
<evidence type="ECO:0000259" key="2">
    <source>
        <dbReference type="PROSITE" id="PS50011"/>
    </source>
</evidence>
<evidence type="ECO:0000256" key="1">
    <source>
        <dbReference type="ARBA" id="ARBA00022574"/>
    </source>
</evidence>
<keyword evidence="1" id="KW-0853">WD repeat</keyword>
<reference evidence="3 4" key="1">
    <citation type="submission" date="2014-06" db="EMBL/GenBank/DDBJ databases">
        <title>Evolutionary Origins and Diversification of the Mycorrhizal Mutualists.</title>
        <authorList>
            <consortium name="DOE Joint Genome Institute"/>
            <consortium name="Mycorrhizal Genomics Consortium"/>
            <person name="Kohler A."/>
            <person name="Kuo A."/>
            <person name="Nagy L.G."/>
            <person name="Floudas D."/>
            <person name="Copeland A."/>
            <person name="Barry K.W."/>
            <person name="Cichocki N."/>
            <person name="Veneault-Fourrey C."/>
            <person name="LaButti K."/>
            <person name="Lindquist E.A."/>
            <person name="Lipzen A."/>
            <person name="Lundell T."/>
            <person name="Morin E."/>
            <person name="Murat C."/>
            <person name="Riley R."/>
            <person name="Ohm R."/>
            <person name="Sun H."/>
            <person name="Tunlid A."/>
            <person name="Henrissat B."/>
            <person name="Grigoriev I.V."/>
            <person name="Hibbett D.S."/>
            <person name="Martin F."/>
        </authorList>
    </citation>
    <scope>NUCLEOTIDE SEQUENCE [LARGE SCALE GENOMIC DNA]</scope>
    <source>
        <strain evidence="3 4">SS14</strain>
    </source>
</reference>
<dbReference type="GO" id="GO:0034271">
    <property type="term" value="C:phosphatidylinositol 3-kinase complex, class III, type I"/>
    <property type="evidence" value="ECO:0007669"/>
    <property type="project" value="TreeGrafter"/>
</dbReference>
<evidence type="ECO:0000313" key="3">
    <source>
        <dbReference type="EMBL" id="KIJ34236.1"/>
    </source>
</evidence>
<dbReference type="OrthoDB" id="242910at2759"/>
<dbReference type="GO" id="GO:0004674">
    <property type="term" value="F:protein serine/threonine kinase activity"/>
    <property type="evidence" value="ECO:0007669"/>
    <property type="project" value="InterPro"/>
</dbReference>
<dbReference type="GO" id="GO:0006623">
    <property type="term" value="P:protein targeting to vacuole"/>
    <property type="evidence" value="ECO:0007669"/>
    <property type="project" value="TreeGrafter"/>
</dbReference>
<dbReference type="EMBL" id="KN837202">
    <property type="protein sequence ID" value="KIJ34236.1"/>
    <property type="molecule type" value="Genomic_DNA"/>
</dbReference>
<dbReference type="SMART" id="SM00220">
    <property type="entry name" value="S_TKc"/>
    <property type="match status" value="1"/>
</dbReference>
<dbReference type="GO" id="GO:0071561">
    <property type="term" value="C:nucleus-vacuole junction"/>
    <property type="evidence" value="ECO:0007669"/>
    <property type="project" value="TreeGrafter"/>
</dbReference>
<dbReference type="InterPro" id="IPR011009">
    <property type="entry name" value="Kinase-like_dom_sf"/>
</dbReference>
<dbReference type="PANTHER" id="PTHR17583">
    <property type="entry name" value="PHOSPHOINOSITIDE 3-KINASE REGULATORY SUBUNIT 4"/>
    <property type="match status" value="1"/>
</dbReference>
<name>A0A0C9VA69_SPHS4</name>
<gene>
    <name evidence="3" type="ORF">M422DRAFT_263730</name>
</gene>
<dbReference type="HOGENOM" id="CLU_721925_0_0_1"/>
<dbReference type="InterPro" id="IPR045162">
    <property type="entry name" value="Vps15-like"/>
</dbReference>
<protein>
    <recommendedName>
        <fullName evidence="2">Protein kinase domain-containing protein</fullName>
    </recommendedName>
</protein>
<dbReference type="Proteomes" id="UP000054279">
    <property type="component" value="Unassembled WGS sequence"/>
</dbReference>
<keyword evidence="4" id="KW-1185">Reference proteome</keyword>
<dbReference type="GO" id="GO:0045324">
    <property type="term" value="P:late endosome to vacuole transport"/>
    <property type="evidence" value="ECO:0007669"/>
    <property type="project" value="InterPro"/>
</dbReference>
<organism evidence="3 4">
    <name type="scientific">Sphaerobolus stellatus (strain SS14)</name>
    <dbReference type="NCBI Taxonomy" id="990650"/>
    <lineage>
        <taxon>Eukaryota</taxon>
        <taxon>Fungi</taxon>
        <taxon>Dikarya</taxon>
        <taxon>Basidiomycota</taxon>
        <taxon>Agaricomycotina</taxon>
        <taxon>Agaricomycetes</taxon>
        <taxon>Phallomycetidae</taxon>
        <taxon>Geastrales</taxon>
        <taxon>Sphaerobolaceae</taxon>
        <taxon>Sphaerobolus</taxon>
    </lineage>
</organism>
<dbReference type="InterPro" id="IPR008271">
    <property type="entry name" value="Ser/Thr_kinase_AS"/>
</dbReference>
<evidence type="ECO:0000313" key="4">
    <source>
        <dbReference type="Proteomes" id="UP000054279"/>
    </source>
</evidence>
<dbReference type="GO" id="GO:0034272">
    <property type="term" value="C:phosphatidylinositol 3-kinase complex, class III, type II"/>
    <property type="evidence" value="ECO:0007669"/>
    <property type="project" value="TreeGrafter"/>
</dbReference>
<sequence length="383" mass="43381">MGGSSPSRDRVLDREGWSIRVITKRPSRAKPSSFASRSSLFSNSVHDLTFSDSVSLDLSLVQAYPVLLCYVVCLVTSESPLAERDALKDLPNVYSYRAFMETDKAGYIHAPIFKSTREEMDRVLADQRHAGHTKAQPQISHGDIKCENILVTTWNWVYLTDFASYKPTYLPLDDPADFLFFFDTSGRRTCYIAPERFYTAGSEMSKLKAKLDFHERDGKVTETMDVFSLGSVIAELFLEGAAMFTLSQLFKYRSEELSIEAHLAAIDDAEIRALILRMVAPEPTERPTFDTLLHEYRGNVFPEHFYSFLYDYIGSMNELSTATIFNKPSPLLPVSAASEMPGMAETTSLSSDSDHRIEKIWTEYEAIEPHFTEQGDNAELERQ</sequence>
<dbReference type="PROSITE" id="PS00108">
    <property type="entry name" value="PROTEIN_KINASE_ST"/>
    <property type="match status" value="1"/>
</dbReference>
<dbReference type="GO" id="GO:0005770">
    <property type="term" value="C:late endosome"/>
    <property type="evidence" value="ECO:0007669"/>
    <property type="project" value="TreeGrafter"/>
</dbReference>
<dbReference type="AlphaFoldDB" id="A0A0C9VA69"/>
<dbReference type="GO" id="GO:0005524">
    <property type="term" value="F:ATP binding"/>
    <property type="evidence" value="ECO:0007669"/>
    <property type="project" value="InterPro"/>
</dbReference>
<proteinExistence type="predicted"/>
<accession>A0A0C9VA69</accession>
<dbReference type="Gene3D" id="1.10.510.10">
    <property type="entry name" value="Transferase(Phosphotransferase) domain 1"/>
    <property type="match status" value="1"/>
</dbReference>
<dbReference type="SUPFAM" id="SSF56112">
    <property type="entry name" value="Protein kinase-like (PK-like)"/>
    <property type="match status" value="1"/>
</dbReference>
<dbReference type="InterPro" id="IPR000719">
    <property type="entry name" value="Prot_kinase_dom"/>
</dbReference>